<dbReference type="Proteomes" id="UP000663829">
    <property type="component" value="Unassembled WGS sequence"/>
</dbReference>
<gene>
    <name evidence="2" type="ORF">GPM918_LOCUS32954</name>
    <name evidence="3" type="ORF">SRO942_LOCUS33627</name>
</gene>
<evidence type="ECO:0000259" key="1">
    <source>
        <dbReference type="Pfam" id="PF01926"/>
    </source>
</evidence>
<dbReference type="Gene3D" id="3.40.50.300">
    <property type="entry name" value="P-loop containing nucleotide triphosphate hydrolases"/>
    <property type="match status" value="1"/>
</dbReference>
<dbReference type="InterPro" id="IPR027417">
    <property type="entry name" value="P-loop_NTPase"/>
</dbReference>
<dbReference type="InterPro" id="IPR052986">
    <property type="entry name" value="VLIG_GTPase"/>
</dbReference>
<name>A0A815KDV5_9BILA</name>
<dbReference type="Gene3D" id="3.40.50.1460">
    <property type="match status" value="1"/>
</dbReference>
<dbReference type="EMBL" id="CAJOBC010082589">
    <property type="protein sequence ID" value="CAF4288629.1"/>
    <property type="molecule type" value="Genomic_DNA"/>
</dbReference>
<dbReference type="OrthoDB" id="10016521at2759"/>
<accession>A0A815KDV5</accession>
<evidence type="ECO:0000313" key="4">
    <source>
        <dbReference type="Proteomes" id="UP000663829"/>
    </source>
</evidence>
<protein>
    <recommendedName>
        <fullName evidence="1">G domain-containing protein</fullName>
    </recommendedName>
</protein>
<sequence>MDENTSCFECRILITQRGYRCAECTQFFKKDILFCEGCFPSFHKETKHQAIPFDHTNSSNNRIINSIIKFENSHILIPTGAPSILFPVNDENSSVWKRSDFSEISYLSANEKLLLKDSIPFICDYLRMNNSLQNLISELHLNICSTDIIISILKYSSFDIRISIIEQLSMFQRPIPIYFGVPSNDHSSIKYYFLMHETLHALLSYSYQKTPFVLSFGSSSCRDKTILLNKILKTNFDCHNRTEFNSEKASNYYHNQLIQIILGHQYLTVSGNDHDIRHTYRYHVLDLHGFHDWNQMPNLFIQFMSVIMIHIDVLEVDKIDSFSWNMITFNRTATYIIFIHGQVLDSKVEALFHSIISKYFGPNEKNVHFVLANPILKAENNISLLGLVNLLKQATVPSDLLFNISEKVVKEKNINLSTSISALIRSRGLLEEFRSQLNTLSSNDPALDLFPLCRLKEISEKIILSSENKQLKDELTKKRHDQAFKVAHPILIQLAERSINDENDMNLFEKSILLWNTTLWEKKQQEEKKPPLSIWQQLEMSKERFLREFQERSREYKNLNGTDCSFDDKNLMKQALIKIYRHAFEKQQYIEIINATSSTVYPEVFQEAFLPNFDLKGFFVIGIIGEQSGGKSFAMNKIFGTKTAESKFKCTTGILATRVKVIGHEKVKNIVILDTEGLLDRTKKDAEAQIFDRKIVLQVMARSHLVLINITRNVNKTIQKILEVVLYGLNKLEITNKPKLIFLFRDQDPSTMGVAGQRGHVEGVINDINEACQNFHFDVTEFISGYDIHEFSSPFADVAVGERVISFFSHNFCLQALSLRRKIIEQLSSLKPYPSFEQWVSFTLELWKQINQNSNLFDYESLLHLTLEKDLEAFCNHILTTANDKMRDLTSNILENHLGNIYDDDQILATIRQQLAEKKNILKKTLLETELPEKKIDLMRKYNLQLFPEALWNSTTSRIMSSIDLYETDYCMAAKRQVQQDDFQRKLHEIPKDLSRRIKEIQNVAQNTTQFENLFNNTSTILKNNFRTMLKNDYKKQAESLQYQLIENFLRQNSIDNVGEQYFRFYIGDEMLKQFVEITLNQHLVSTAALPISSQVVSLIQPDSLSTSLLPHGTSFWKNLLTRFSHKLQKFLGSKNSNSNVDCTLEEMLSVLNGGYRKLRNSLYYDNNLLPIPTVANDSVEYIQNRIKRNNLTNQDLKNFWITCYGIMLNLFCENHRNYIIKKLTDEFDQEIIRSKEEVRQSITNATTAEEHGEALIKQIWAIIENDIEKHFQNQLEIFFSTWNDYRPSIIAENCVNQLFRSKNYQLMWKYIKNPIEYVKDWLRTQFNDQYKSQLTKTINSLALHLKEKKKQFLRMILSWKSTIEASNIQLSNTKLNQCLIEFLTNGKYVTDDFKLEEGSGGFSSLQSKTIRTIPEDADKYHLLRAIQSTSEKIESGDNKHVTETMEKLINSEPMKDRLFEGFYNKAKGCGTPCPYCKQMCDNDNENHTEHRSSYHLLWVFTGYRGKDTKKPSLICCTSNEAFERTVQSITDNETYIPFSDHIKRFNSSWKIINLQTQLEDFQLKAYIALEEDLAQFYNFEGRADVEIRKKFLRTVVTAYCYSLLIGIDYENTPHSLDGIPTFDVSCIEKQLMGSSIAYAENICVLKNDEATKDKILDKLQNIVDNLDERSTFIFYFA</sequence>
<reference evidence="2" key="1">
    <citation type="submission" date="2021-02" db="EMBL/GenBank/DDBJ databases">
        <authorList>
            <person name="Nowell W R."/>
        </authorList>
    </citation>
    <scope>NUCLEOTIDE SEQUENCE</scope>
</reference>
<dbReference type="Proteomes" id="UP000681722">
    <property type="component" value="Unassembled WGS sequence"/>
</dbReference>
<dbReference type="PANTHER" id="PTHR14819">
    <property type="entry name" value="GTP-BINDING"/>
    <property type="match status" value="1"/>
</dbReference>
<proteinExistence type="predicted"/>
<comment type="caution">
    <text evidence="2">The sequence shown here is derived from an EMBL/GenBank/DDBJ whole genome shotgun (WGS) entry which is preliminary data.</text>
</comment>
<dbReference type="InterPro" id="IPR006073">
    <property type="entry name" value="GTP-bd"/>
</dbReference>
<organism evidence="2 4">
    <name type="scientific">Didymodactylos carnosus</name>
    <dbReference type="NCBI Taxonomy" id="1234261"/>
    <lineage>
        <taxon>Eukaryota</taxon>
        <taxon>Metazoa</taxon>
        <taxon>Spiralia</taxon>
        <taxon>Gnathifera</taxon>
        <taxon>Rotifera</taxon>
        <taxon>Eurotatoria</taxon>
        <taxon>Bdelloidea</taxon>
        <taxon>Philodinida</taxon>
        <taxon>Philodinidae</taxon>
        <taxon>Didymodactylos</taxon>
    </lineage>
</organism>
<feature type="domain" description="G" evidence="1">
    <location>
        <begin position="621"/>
        <end position="724"/>
    </location>
</feature>
<keyword evidence="4" id="KW-1185">Reference proteome</keyword>
<dbReference type="SUPFAM" id="SSF52540">
    <property type="entry name" value="P-loop containing nucleoside triphosphate hydrolases"/>
    <property type="match status" value="1"/>
</dbReference>
<feature type="non-terminal residue" evidence="2">
    <location>
        <position position="1678"/>
    </location>
</feature>
<dbReference type="EMBL" id="CAJNOQ010017178">
    <property type="protein sequence ID" value="CAF1394376.1"/>
    <property type="molecule type" value="Genomic_DNA"/>
</dbReference>
<evidence type="ECO:0000313" key="3">
    <source>
        <dbReference type="EMBL" id="CAF4288629.1"/>
    </source>
</evidence>
<dbReference type="PANTHER" id="PTHR14819:SF25">
    <property type="entry name" value="CHROMOSOME UNDETERMINED SCAFFOLD_52, WHOLE GENOME SHOTGUN SEQUENCE"/>
    <property type="match status" value="1"/>
</dbReference>
<evidence type="ECO:0000313" key="2">
    <source>
        <dbReference type="EMBL" id="CAF1394376.1"/>
    </source>
</evidence>
<dbReference type="GO" id="GO:0005525">
    <property type="term" value="F:GTP binding"/>
    <property type="evidence" value="ECO:0007669"/>
    <property type="project" value="InterPro"/>
</dbReference>
<dbReference type="Pfam" id="PF01926">
    <property type="entry name" value="MMR_HSR1"/>
    <property type="match status" value="1"/>
</dbReference>